<name>A0A0F9JBU1_9ZZZZ</name>
<dbReference type="SUPFAM" id="SSF53187">
    <property type="entry name" value="Zn-dependent exopeptidases"/>
    <property type="match status" value="1"/>
</dbReference>
<dbReference type="GO" id="GO:0009253">
    <property type="term" value="P:peptidoglycan catabolic process"/>
    <property type="evidence" value="ECO:0007669"/>
    <property type="project" value="InterPro"/>
</dbReference>
<sequence length="39" mass="4366">MPAILVEAGFITNSQERDNIRKTAYLEKISLGIVIVKFS</sequence>
<dbReference type="Gene3D" id="3.40.630.40">
    <property type="entry name" value="Zn-dependent exopeptidases"/>
    <property type="match status" value="1"/>
</dbReference>
<comment type="caution">
    <text evidence="2">The sequence shown here is derived from an EMBL/GenBank/DDBJ whole genome shotgun (WGS) entry which is preliminary data.</text>
</comment>
<reference evidence="2" key="1">
    <citation type="journal article" date="2015" name="Nature">
        <title>Complex archaea that bridge the gap between prokaryotes and eukaryotes.</title>
        <authorList>
            <person name="Spang A."/>
            <person name="Saw J.H."/>
            <person name="Jorgensen S.L."/>
            <person name="Zaremba-Niedzwiedzka K."/>
            <person name="Martijn J."/>
            <person name="Lind A.E."/>
            <person name="van Eijk R."/>
            <person name="Schleper C."/>
            <person name="Guy L."/>
            <person name="Ettema T.J."/>
        </authorList>
    </citation>
    <scope>NUCLEOTIDE SEQUENCE</scope>
</reference>
<evidence type="ECO:0000259" key="1">
    <source>
        <dbReference type="Pfam" id="PF01520"/>
    </source>
</evidence>
<dbReference type="Pfam" id="PF01520">
    <property type="entry name" value="Amidase_3"/>
    <property type="match status" value="1"/>
</dbReference>
<evidence type="ECO:0000313" key="2">
    <source>
        <dbReference type="EMBL" id="KKL96552.1"/>
    </source>
</evidence>
<dbReference type="EMBL" id="LAZR01018402">
    <property type="protein sequence ID" value="KKL96552.1"/>
    <property type="molecule type" value="Genomic_DNA"/>
</dbReference>
<feature type="domain" description="MurNAc-LAA" evidence="1">
    <location>
        <begin position="1"/>
        <end position="33"/>
    </location>
</feature>
<accession>A0A0F9JBU1</accession>
<gene>
    <name evidence="2" type="ORF">LCGC14_1843360</name>
</gene>
<dbReference type="AlphaFoldDB" id="A0A0F9JBU1"/>
<dbReference type="InterPro" id="IPR002508">
    <property type="entry name" value="MurNAc-LAA_cat"/>
</dbReference>
<dbReference type="GO" id="GO:0008745">
    <property type="term" value="F:N-acetylmuramoyl-L-alanine amidase activity"/>
    <property type="evidence" value="ECO:0007669"/>
    <property type="project" value="InterPro"/>
</dbReference>
<organism evidence="2">
    <name type="scientific">marine sediment metagenome</name>
    <dbReference type="NCBI Taxonomy" id="412755"/>
    <lineage>
        <taxon>unclassified sequences</taxon>
        <taxon>metagenomes</taxon>
        <taxon>ecological metagenomes</taxon>
    </lineage>
</organism>
<proteinExistence type="predicted"/>
<protein>
    <recommendedName>
        <fullName evidence="1">MurNAc-LAA domain-containing protein</fullName>
    </recommendedName>
</protein>